<gene>
    <name evidence="15" type="ORF">BDEG_24850</name>
</gene>
<dbReference type="VEuPathDB" id="FungiDB:BDEG_24850"/>
<dbReference type="InterPro" id="IPR013955">
    <property type="entry name" value="Rep_factor-A_C"/>
</dbReference>
<dbReference type="STRING" id="403673.A0A177WN31"/>
<feature type="domain" description="OB" evidence="11">
    <location>
        <begin position="224"/>
        <end position="307"/>
    </location>
</feature>
<dbReference type="GO" id="GO:0006260">
    <property type="term" value="P:DNA replication"/>
    <property type="evidence" value="ECO:0007669"/>
    <property type="project" value="UniProtKB-KW"/>
</dbReference>
<comment type="subunit">
    <text evidence="9">Component of the heterotrimeric canonical replication protein A complex (RPA).</text>
</comment>
<dbReference type="FunFam" id="2.40.50.140:FF:000117">
    <property type="entry name" value="Replication protein A subunit"/>
    <property type="match status" value="1"/>
</dbReference>
<feature type="domain" description="Replication factor-A protein 1 N-terminal" evidence="12">
    <location>
        <begin position="25"/>
        <end position="110"/>
    </location>
</feature>
<evidence type="ECO:0000256" key="5">
    <source>
        <dbReference type="ARBA" id="ARBA00022771"/>
    </source>
</evidence>
<evidence type="ECO:0000256" key="8">
    <source>
        <dbReference type="ARBA" id="ARBA00023242"/>
    </source>
</evidence>
<dbReference type="CDD" id="cd04474">
    <property type="entry name" value="RPA1_DBD_A"/>
    <property type="match status" value="1"/>
</dbReference>
<protein>
    <recommendedName>
        <fullName evidence="9">Replication protein A subunit</fullName>
    </recommendedName>
</protein>
<dbReference type="SUPFAM" id="SSF50249">
    <property type="entry name" value="Nucleic acid-binding proteins"/>
    <property type="match status" value="4"/>
</dbReference>
<dbReference type="OrthoDB" id="1751331at2759"/>
<dbReference type="GO" id="GO:0003677">
    <property type="term" value="F:DNA binding"/>
    <property type="evidence" value="ECO:0007669"/>
    <property type="project" value="UniProtKB-KW"/>
</dbReference>
<name>A0A177WN31_BATDL</name>
<dbReference type="FunFam" id="2.40.50.140:FF:000041">
    <property type="entry name" value="Replication protein A subunit"/>
    <property type="match status" value="1"/>
</dbReference>
<accession>A0A177WN31</accession>
<dbReference type="CDD" id="cd04476">
    <property type="entry name" value="RPA1_DBD_C"/>
    <property type="match status" value="1"/>
</dbReference>
<dbReference type="eggNOG" id="KOG0851">
    <property type="taxonomic scope" value="Eukaryota"/>
</dbReference>
<evidence type="ECO:0000256" key="2">
    <source>
        <dbReference type="ARBA" id="ARBA00005690"/>
    </source>
</evidence>
<dbReference type="GO" id="GO:0008270">
    <property type="term" value="F:zinc ion binding"/>
    <property type="evidence" value="ECO:0007669"/>
    <property type="project" value="UniProtKB-KW"/>
</dbReference>
<sequence>MNPQPEISLSTGIFQSNNELPEGTAYPEAIVQVLNIKKVPNGQGQPGMERYRLMISDGVNYIQSMIASQLNELVSSGSITKFGIIKLQKYICNTVSSKRILIILALENLTPFNDTIQRVGNPVSLDGNTVTDPNAATHAPAVGSASTFGQQHAPALPTSSFSRQQGQQPMALPSNYNQQAGRSALSGSGSSNMPYGGGASTVNNGDTAGPYFAIKTLNPYQNKWTIKGVIINKGSVRTWNKAGREGRLFNFTISDDSGDIRCTGFNEAVDMFYESIQEGQAYVISKAMIKVSNPAFNKGGHDYEMTIDPHTSITVCNDPKSIPQIKYNALTLDRLLEVEKDAVIDVLAVVKECFPVSEITTKANNKLKKRDLNIVDESGWLVRLTLWGSQAETFEHSDNPVIGIKNARVGDFGGRTLSVAMSSTLTLNPTMQDAFRLRGWFDAKASSIDFHTYSKSSSGVTSGNSTHSNLKTIQQIQDANLGNGEKPDYVSLRAFISFAKRENLWYPACPNEACRNKKVVEIGSEWRCEKCDSNYPHPVYRYITSFSVSDYTGQTWLQAFNETVEKVLGKTANEMQKLVDTDKDEFDRIIEQAIYQEYVFDVRAKAEMYQDAKKTRLTIVEAKEVDYAAASREMLATISSVLG</sequence>
<feature type="compositionally biased region" description="Low complexity" evidence="10">
    <location>
        <begin position="180"/>
        <end position="191"/>
    </location>
</feature>
<keyword evidence="5 9" id="KW-0863">Zinc-finger</keyword>
<dbReference type="NCBIfam" id="TIGR00617">
    <property type="entry name" value="rpa1"/>
    <property type="match status" value="1"/>
</dbReference>
<evidence type="ECO:0000256" key="1">
    <source>
        <dbReference type="ARBA" id="ARBA00004123"/>
    </source>
</evidence>
<evidence type="ECO:0000256" key="4">
    <source>
        <dbReference type="ARBA" id="ARBA00022723"/>
    </source>
</evidence>
<reference evidence="15 16" key="1">
    <citation type="submission" date="2006-10" db="EMBL/GenBank/DDBJ databases">
        <title>The Genome Sequence of Batrachochytrium dendrobatidis JEL423.</title>
        <authorList>
            <consortium name="The Broad Institute Genome Sequencing Platform"/>
            <person name="Birren B."/>
            <person name="Lander E."/>
            <person name="Galagan J."/>
            <person name="Cuomo C."/>
            <person name="Devon K."/>
            <person name="Jaffe D."/>
            <person name="Butler J."/>
            <person name="Alvarez P."/>
            <person name="Gnerre S."/>
            <person name="Grabherr M."/>
            <person name="Kleber M."/>
            <person name="Mauceli E."/>
            <person name="Brockman W."/>
            <person name="Young S."/>
            <person name="LaButti K."/>
            <person name="Sykes S."/>
            <person name="DeCaprio D."/>
            <person name="Crawford M."/>
            <person name="Koehrsen M."/>
            <person name="Engels R."/>
            <person name="Montgomery P."/>
            <person name="Pearson M."/>
            <person name="Howarth C."/>
            <person name="Larson L."/>
            <person name="White J."/>
            <person name="O'Leary S."/>
            <person name="Kodira C."/>
            <person name="Zeng Q."/>
            <person name="Yandava C."/>
            <person name="Alvarado L."/>
            <person name="Longcore J."/>
            <person name="James T."/>
        </authorList>
    </citation>
    <scope>NUCLEOTIDE SEQUENCE [LARGE SCALE GENOMIC DNA]</scope>
    <source>
        <strain evidence="15 16">JEL423</strain>
    </source>
</reference>
<feature type="domain" description="Replication factor A C-terminal" evidence="13">
    <location>
        <begin position="489"/>
        <end position="633"/>
    </location>
</feature>
<dbReference type="Pfam" id="PF16900">
    <property type="entry name" value="REPA_OB_2"/>
    <property type="match status" value="1"/>
</dbReference>
<keyword evidence="3 9" id="KW-0235">DNA replication</keyword>
<dbReference type="InterPro" id="IPR047192">
    <property type="entry name" value="Euk_RPA1_DBD_C"/>
</dbReference>
<feature type="compositionally biased region" description="Polar residues" evidence="10">
    <location>
        <begin position="157"/>
        <end position="179"/>
    </location>
</feature>
<dbReference type="PANTHER" id="PTHR47165">
    <property type="entry name" value="OS03G0429900 PROTEIN"/>
    <property type="match status" value="1"/>
</dbReference>
<evidence type="ECO:0000256" key="7">
    <source>
        <dbReference type="ARBA" id="ARBA00023125"/>
    </source>
</evidence>
<dbReference type="Gene3D" id="2.40.50.140">
    <property type="entry name" value="Nucleic acid-binding proteins"/>
    <property type="match status" value="4"/>
</dbReference>
<dbReference type="GO" id="GO:0000781">
    <property type="term" value="C:chromosome, telomeric region"/>
    <property type="evidence" value="ECO:0007669"/>
    <property type="project" value="UniProtKB-ARBA"/>
</dbReference>
<evidence type="ECO:0000259" key="12">
    <source>
        <dbReference type="Pfam" id="PF04057"/>
    </source>
</evidence>
<dbReference type="Pfam" id="PF08646">
    <property type="entry name" value="Rep_fac-A_C"/>
    <property type="match status" value="1"/>
</dbReference>
<dbReference type="InterPro" id="IPR007199">
    <property type="entry name" value="Rep_factor-A_N"/>
</dbReference>
<evidence type="ECO:0000313" key="15">
    <source>
        <dbReference type="EMBL" id="OAJ41216.1"/>
    </source>
</evidence>
<evidence type="ECO:0000313" key="16">
    <source>
        <dbReference type="Proteomes" id="UP000077115"/>
    </source>
</evidence>
<keyword evidence="7 9" id="KW-0238">DNA-binding</keyword>
<reference evidence="15 16" key="2">
    <citation type="submission" date="2016-05" db="EMBL/GenBank/DDBJ databases">
        <title>Lineage-specific infection strategies underlie the spectrum of fungal disease in amphibians.</title>
        <authorList>
            <person name="Cuomo C.A."/>
            <person name="Farrer R.A."/>
            <person name="James T."/>
            <person name="Longcore J."/>
            <person name="Birren B."/>
        </authorList>
    </citation>
    <scope>NUCLEOTIDE SEQUENCE [LARGE SCALE GENOMIC DNA]</scope>
    <source>
        <strain evidence="15 16">JEL423</strain>
    </source>
</reference>
<dbReference type="GO" id="GO:0007004">
    <property type="term" value="P:telomere maintenance via telomerase"/>
    <property type="evidence" value="ECO:0007669"/>
    <property type="project" value="UniProtKB-ARBA"/>
</dbReference>
<dbReference type="Pfam" id="PF04057">
    <property type="entry name" value="Rep-A_N"/>
    <property type="match status" value="1"/>
</dbReference>
<evidence type="ECO:0000259" key="11">
    <source>
        <dbReference type="Pfam" id="PF01336"/>
    </source>
</evidence>
<keyword evidence="6 9" id="KW-0862">Zinc</keyword>
<comment type="similarity">
    <text evidence="2 9">Belongs to the replication factor A protein 1 family.</text>
</comment>
<comment type="subcellular location">
    <subcellularLocation>
        <location evidence="1 9">Nucleus</location>
    </subcellularLocation>
</comment>
<dbReference type="InterPro" id="IPR031657">
    <property type="entry name" value="REPA_OB_2"/>
</dbReference>
<dbReference type="GO" id="GO:0006281">
    <property type="term" value="P:DNA repair"/>
    <property type="evidence" value="ECO:0007669"/>
    <property type="project" value="InterPro"/>
</dbReference>
<dbReference type="InterPro" id="IPR004591">
    <property type="entry name" value="Rfa1"/>
</dbReference>
<evidence type="ECO:0000256" key="9">
    <source>
        <dbReference type="RuleBase" id="RU364130"/>
    </source>
</evidence>
<evidence type="ECO:0000259" key="14">
    <source>
        <dbReference type="Pfam" id="PF16900"/>
    </source>
</evidence>
<keyword evidence="8 9" id="KW-0539">Nucleus</keyword>
<dbReference type="InterPro" id="IPR012340">
    <property type="entry name" value="NA-bd_OB-fold"/>
</dbReference>
<evidence type="ECO:0000256" key="6">
    <source>
        <dbReference type="ARBA" id="ARBA00022833"/>
    </source>
</evidence>
<dbReference type="GO" id="GO:0005662">
    <property type="term" value="C:DNA replication factor A complex"/>
    <property type="evidence" value="ECO:0007669"/>
    <property type="project" value="UniProtKB-ARBA"/>
</dbReference>
<dbReference type="CDD" id="cd04475">
    <property type="entry name" value="RPA1_DBD_B"/>
    <property type="match status" value="1"/>
</dbReference>
<dbReference type="Pfam" id="PF01336">
    <property type="entry name" value="tRNA_anti-codon"/>
    <property type="match status" value="1"/>
</dbReference>
<feature type="domain" description="Replication protein A OB" evidence="14">
    <location>
        <begin position="333"/>
        <end position="428"/>
    </location>
</feature>
<evidence type="ECO:0000256" key="10">
    <source>
        <dbReference type="SAM" id="MobiDB-lite"/>
    </source>
</evidence>
<dbReference type="AlphaFoldDB" id="A0A177WN31"/>
<dbReference type="InterPro" id="IPR004365">
    <property type="entry name" value="NA-bd_OB_tRNA"/>
</dbReference>
<keyword evidence="4 9" id="KW-0479">Metal-binding</keyword>
<evidence type="ECO:0000259" key="13">
    <source>
        <dbReference type="Pfam" id="PF08646"/>
    </source>
</evidence>
<dbReference type="CDD" id="cd04477">
    <property type="entry name" value="RPA1N"/>
    <property type="match status" value="1"/>
</dbReference>
<dbReference type="Proteomes" id="UP000077115">
    <property type="component" value="Unassembled WGS sequence"/>
</dbReference>
<dbReference type="FunFam" id="2.40.50.140:FF:000090">
    <property type="entry name" value="Replication protein A subunit"/>
    <property type="match status" value="1"/>
</dbReference>
<dbReference type="EMBL" id="DS022305">
    <property type="protein sequence ID" value="OAJ41216.1"/>
    <property type="molecule type" value="Genomic_DNA"/>
</dbReference>
<proteinExistence type="inferred from homology"/>
<dbReference type="FunFam" id="2.40.50.140:FF:000064">
    <property type="entry name" value="Replication protein A subunit"/>
    <property type="match status" value="1"/>
</dbReference>
<evidence type="ECO:0000256" key="3">
    <source>
        <dbReference type="ARBA" id="ARBA00022705"/>
    </source>
</evidence>
<dbReference type="GO" id="GO:0006310">
    <property type="term" value="P:DNA recombination"/>
    <property type="evidence" value="ECO:0007669"/>
    <property type="project" value="InterPro"/>
</dbReference>
<comment type="function">
    <text evidence="9">As part of the replication protein A (RPA/RP-A), a single-stranded DNA-binding heterotrimeric complex, may play an essential role in DNA replication, recombination and repair. Binds and stabilizes single-stranded DNA intermediates, preventing complementary DNA reannealing and recruiting different proteins involved in DNA metabolism.</text>
</comment>
<feature type="region of interest" description="Disordered" evidence="10">
    <location>
        <begin position="127"/>
        <end position="198"/>
    </location>
</feature>
<organism evidence="15 16">
    <name type="scientific">Batrachochytrium dendrobatidis (strain JEL423)</name>
    <dbReference type="NCBI Taxonomy" id="403673"/>
    <lineage>
        <taxon>Eukaryota</taxon>
        <taxon>Fungi</taxon>
        <taxon>Fungi incertae sedis</taxon>
        <taxon>Chytridiomycota</taxon>
        <taxon>Chytridiomycota incertae sedis</taxon>
        <taxon>Chytridiomycetes</taxon>
        <taxon>Rhizophydiales</taxon>
        <taxon>Rhizophydiales incertae sedis</taxon>
        <taxon>Batrachochytrium</taxon>
    </lineage>
</organism>
<dbReference type="PANTHER" id="PTHR47165:SF4">
    <property type="entry name" value="OS03G0429900 PROTEIN"/>
    <property type="match status" value="1"/>
</dbReference>